<dbReference type="Proteomes" id="UP001158576">
    <property type="component" value="Chromosome 1"/>
</dbReference>
<dbReference type="SUPFAM" id="SSF56112">
    <property type="entry name" value="Protein kinase-like (PK-like)"/>
    <property type="match status" value="1"/>
</dbReference>
<evidence type="ECO:0000256" key="1">
    <source>
        <dbReference type="ARBA" id="ARBA00022840"/>
    </source>
</evidence>
<feature type="transmembrane region" description="Helical" evidence="3">
    <location>
        <begin position="265"/>
        <end position="287"/>
    </location>
</feature>
<keyword evidence="3" id="KW-0812">Transmembrane</keyword>
<keyword evidence="1" id="KW-0547">Nucleotide-binding</keyword>
<dbReference type="PANTHER" id="PTHR24416">
    <property type="entry name" value="TYROSINE-PROTEIN KINASE RECEPTOR"/>
    <property type="match status" value="1"/>
</dbReference>
<evidence type="ECO:0000256" key="2">
    <source>
        <dbReference type="SAM" id="MobiDB-lite"/>
    </source>
</evidence>
<feature type="transmembrane region" description="Helical" evidence="3">
    <location>
        <begin position="88"/>
        <end position="113"/>
    </location>
</feature>
<name>A0ABN7SVP8_OIKDI</name>
<feature type="transmembrane region" description="Helical" evidence="3">
    <location>
        <begin position="199"/>
        <end position="222"/>
    </location>
</feature>
<dbReference type="PROSITE" id="PS50011">
    <property type="entry name" value="PROTEIN_KINASE_DOM"/>
    <property type="match status" value="1"/>
</dbReference>
<accession>A0ABN7SVP8</accession>
<dbReference type="Gene3D" id="1.10.510.10">
    <property type="entry name" value="Transferase(Phosphotransferase) domain 1"/>
    <property type="match status" value="1"/>
</dbReference>
<feature type="transmembrane region" description="Helical" evidence="3">
    <location>
        <begin position="6"/>
        <end position="26"/>
    </location>
</feature>
<keyword evidence="3" id="KW-1133">Transmembrane helix</keyword>
<dbReference type="InterPro" id="IPR001245">
    <property type="entry name" value="Ser-Thr/Tyr_kinase_cat_dom"/>
</dbReference>
<keyword evidence="1" id="KW-0067">ATP-binding</keyword>
<keyword evidence="3" id="KW-0472">Membrane</keyword>
<organism evidence="5 6">
    <name type="scientific">Oikopleura dioica</name>
    <name type="common">Tunicate</name>
    <dbReference type="NCBI Taxonomy" id="34765"/>
    <lineage>
        <taxon>Eukaryota</taxon>
        <taxon>Metazoa</taxon>
        <taxon>Chordata</taxon>
        <taxon>Tunicata</taxon>
        <taxon>Appendicularia</taxon>
        <taxon>Copelata</taxon>
        <taxon>Oikopleuridae</taxon>
        <taxon>Oikopleura</taxon>
    </lineage>
</organism>
<dbReference type="InterPro" id="IPR050122">
    <property type="entry name" value="RTK"/>
</dbReference>
<gene>
    <name evidence="5" type="ORF">OKIOD_LOCUS11007</name>
</gene>
<dbReference type="Pfam" id="PF07714">
    <property type="entry name" value="PK_Tyr_Ser-Thr"/>
    <property type="match status" value="1"/>
</dbReference>
<feature type="compositionally biased region" description="Basic and acidic residues" evidence="2">
    <location>
        <begin position="338"/>
        <end position="354"/>
    </location>
</feature>
<proteinExistence type="predicted"/>
<dbReference type="EMBL" id="OU015566">
    <property type="protein sequence ID" value="CAG5105565.1"/>
    <property type="molecule type" value="Genomic_DNA"/>
</dbReference>
<protein>
    <submittedName>
        <fullName evidence="5">Oidioi.mRNA.OKI2018_I69.chr1.g2242.t1.cds</fullName>
    </submittedName>
</protein>
<feature type="transmembrane region" description="Helical" evidence="3">
    <location>
        <begin position="61"/>
        <end position="82"/>
    </location>
</feature>
<feature type="compositionally biased region" description="Basic and acidic residues" evidence="2">
    <location>
        <begin position="366"/>
        <end position="375"/>
    </location>
</feature>
<dbReference type="PANTHER" id="PTHR24416:SF617">
    <property type="entry name" value="RET ONCOGENE, ISOFORM A"/>
    <property type="match status" value="1"/>
</dbReference>
<keyword evidence="6" id="KW-1185">Reference proteome</keyword>
<dbReference type="PRINTS" id="PR00109">
    <property type="entry name" value="TYRKINASE"/>
</dbReference>
<evidence type="ECO:0000313" key="5">
    <source>
        <dbReference type="EMBL" id="CAG5105565.1"/>
    </source>
</evidence>
<evidence type="ECO:0000256" key="3">
    <source>
        <dbReference type="SAM" id="Phobius"/>
    </source>
</evidence>
<evidence type="ECO:0000313" key="6">
    <source>
        <dbReference type="Proteomes" id="UP001158576"/>
    </source>
</evidence>
<sequence length="821" mass="94888">MPGSTIAKLISIIILCLINTAVYLTLWRSYIRPKCILPYQDPNYQAADHNVFKPTNLRFQLLIFMLGFIGAPIFILLGWLKVPGPHCFLFQLCFLTNAALYPLLLLQCMWSYRLYYRLLYMRGNFYLKVSAFQIFTLVPFLLAFGYFNYQWVWIIQASQLAYNGKNDSTTGHSNGFCFEYLDNNGTETTLQYAIPIKGYVWGSLGAEVFNMLLIVIFTINSYKEMKKIGYDMDALDGIGVMVKLVTAQIIHLIKWAALADPLIRLKWIDVVLIYLVFVPIDTQMIFLPDSKWSRMVRNYVRQKYVTPFKFRLYLLKLTAFANQVDLPMAPPNPSKVSTENEKTVKVETQGKEAAKGSAPPNPTEVRASKASREVEVQGAQGQRVWDDDELASKAVKVFKEELAEMNRSGLPKIEDMVRPKIIEPTELRVVTKNPSDKAPLGANYRINNSVYKGNKVFLVSQEDGYSLKVSDMDAGVFGAFKEAYTTKICENKYFLKLFGITYTPDMNPVFIYGGRAKGSLLDVLRNKHQEVTYRLALKWLNQLLDCAYLLAKENIVYREFISANIIIDSNEDVRIGSIYDYRNISDEAKIKMHDLTREDGLEIMRCFAPETLRDETKFTKESLMWQFGILYWEILTRGHVPYDQLQVSELAVNIEKGVRCRQPLECDLTLYKVMLACWHPDPMQRPILKHIIDFMKQYEIELTTREASMFIKKYSNKRACEIVQSVDAAKLGLELGYIDQEYFTNLKCLAQEIADKFNIDNEETLGFEMEKYDWPNWALEVNSERVHVPIDIRKMEDPAKIQPLPRISHQKKYNLKMLMNQ</sequence>
<feature type="region of interest" description="Disordered" evidence="2">
    <location>
        <begin position="328"/>
        <end position="381"/>
    </location>
</feature>
<dbReference type="InterPro" id="IPR000719">
    <property type="entry name" value="Prot_kinase_dom"/>
</dbReference>
<feature type="transmembrane region" description="Helical" evidence="3">
    <location>
        <begin position="125"/>
        <end position="147"/>
    </location>
</feature>
<reference evidence="5 6" key="1">
    <citation type="submission" date="2021-04" db="EMBL/GenBank/DDBJ databases">
        <authorList>
            <person name="Bliznina A."/>
        </authorList>
    </citation>
    <scope>NUCLEOTIDE SEQUENCE [LARGE SCALE GENOMIC DNA]</scope>
</reference>
<feature type="domain" description="Protein kinase" evidence="4">
    <location>
        <begin position="444"/>
        <end position="699"/>
    </location>
</feature>
<dbReference type="InterPro" id="IPR011009">
    <property type="entry name" value="Kinase-like_dom_sf"/>
</dbReference>
<evidence type="ECO:0000259" key="4">
    <source>
        <dbReference type="PROSITE" id="PS50011"/>
    </source>
</evidence>